<protein>
    <submittedName>
        <fullName evidence="2">Helix-turn-helix domain-containing protein</fullName>
    </submittedName>
</protein>
<proteinExistence type="predicted"/>
<dbReference type="Pfam" id="PF13560">
    <property type="entry name" value="HTH_31"/>
    <property type="match status" value="1"/>
</dbReference>
<dbReference type="InterPro" id="IPR001387">
    <property type="entry name" value="Cro/C1-type_HTH"/>
</dbReference>
<dbReference type="SUPFAM" id="SSF47413">
    <property type="entry name" value="lambda repressor-like DNA-binding domains"/>
    <property type="match status" value="1"/>
</dbReference>
<evidence type="ECO:0000313" key="2">
    <source>
        <dbReference type="EMBL" id="MFI0793965.1"/>
    </source>
</evidence>
<dbReference type="InterPro" id="IPR010982">
    <property type="entry name" value="Lambda_DNA-bd_dom_sf"/>
</dbReference>
<reference evidence="2 3" key="1">
    <citation type="submission" date="2024-10" db="EMBL/GenBank/DDBJ databases">
        <title>The Natural Products Discovery Center: Release of the First 8490 Sequenced Strains for Exploring Actinobacteria Biosynthetic Diversity.</title>
        <authorList>
            <person name="Kalkreuter E."/>
            <person name="Kautsar S.A."/>
            <person name="Yang D."/>
            <person name="Bader C.D."/>
            <person name="Teijaro C.N."/>
            <person name="Fluegel L."/>
            <person name="Davis C.M."/>
            <person name="Simpson J.R."/>
            <person name="Lauterbach L."/>
            <person name="Steele A.D."/>
            <person name="Gui C."/>
            <person name="Meng S."/>
            <person name="Li G."/>
            <person name="Viehrig K."/>
            <person name="Ye F."/>
            <person name="Su P."/>
            <person name="Kiefer A.F."/>
            <person name="Nichols A."/>
            <person name="Cepeda A.J."/>
            <person name="Yan W."/>
            <person name="Fan B."/>
            <person name="Jiang Y."/>
            <person name="Adhikari A."/>
            <person name="Zheng C.-J."/>
            <person name="Schuster L."/>
            <person name="Cowan T.M."/>
            <person name="Smanski M.J."/>
            <person name="Chevrette M.G."/>
            <person name="De Carvalho L.P.S."/>
            <person name="Shen B."/>
        </authorList>
    </citation>
    <scope>NUCLEOTIDE SEQUENCE [LARGE SCALE GENOMIC DNA]</scope>
    <source>
        <strain evidence="2 3">NPDC021253</strain>
    </source>
</reference>
<organism evidence="2 3">
    <name type="scientific">Micromonospora rubida</name>
    <dbReference type="NCBI Taxonomy" id="2697657"/>
    <lineage>
        <taxon>Bacteria</taxon>
        <taxon>Bacillati</taxon>
        <taxon>Actinomycetota</taxon>
        <taxon>Actinomycetes</taxon>
        <taxon>Micromonosporales</taxon>
        <taxon>Micromonosporaceae</taxon>
        <taxon>Micromonospora</taxon>
    </lineage>
</organism>
<feature type="domain" description="HTH cro/C1-type" evidence="1">
    <location>
        <begin position="12"/>
        <end position="67"/>
    </location>
</feature>
<comment type="caution">
    <text evidence="2">The sequence shown here is derived from an EMBL/GenBank/DDBJ whole genome shotgun (WGS) entry which is preliminary data.</text>
</comment>
<name>A0ABW7SJV0_9ACTN</name>
<gene>
    <name evidence="2" type="ORF">ACH4OY_14940</name>
</gene>
<dbReference type="EMBL" id="JBIRPU010000009">
    <property type="protein sequence ID" value="MFI0793965.1"/>
    <property type="molecule type" value="Genomic_DNA"/>
</dbReference>
<evidence type="ECO:0000313" key="3">
    <source>
        <dbReference type="Proteomes" id="UP001611075"/>
    </source>
</evidence>
<sequence>MDSGEVPIGRRVAQWRARRGLTQQMLADRMGKSKSWVDKVERGVRALDRFTVIRDIAEVLRVDASVLVGGDARPAASTGTGDGVDGVRAALARYEVLGRWPGDRLILPAGELDRRVGHAWLTYEHADYPQLVRMLPDLLGDAQRAHAADTRAETAGLLVRVYRTMASVLVKLGEAELAWLAADRAMAVASGDPLLAAVAAVPLGQALRASRRGRLAMAATIAAAHRVAPAVPHEAPPPELALCGSLLVEAALAAASCGDSRSAGELIDQAAEIAERVEDARDHQGAAFGPTVVELARVASAVELGDGGEAVTWHEKATSRSGWGRLPVGHRAAHLVDAARAYLHVGDLLRAGRALVDAERTAPPRSGAGRWRVR</sequence>
<dbReference type="Gene3D" id="1.10.260.40">
    <property type="entry name" value="lambda repressor-like DNA-binding domains"/>
    <property type="match status" value="1"/>
</dbReference>
<dbReference type="RefSeq" id="WP_396679870.1">
    <property type="nucleotide sequence ID" value="NZ_JBIRPU010000009.1"/>
</dbReference>
<dbReference type="PROSITE" id="PS50943">
    <property type="entry name" value="HTH_CROC1"/>
    <property type="match status" value="1"/>
</dbReference>
<dbReference type="Proteomes" id="UP001611075">
    <property type="component" value="Unassembled WGS sequence"/>
</dbReference>
<accession>A0ABW7SJV0</accession>
<evidence type="ECO:0000259" key="1">
    <source>
        <dbReference type="PROSITE" id="PS50943"/>
    </source>
</evidence>
<dbReference type="SMART" id="SM00530">
    <property type="entry name" value="HTH_XRE"/>
    <property type="match status" value="1"/>
</dbReference>
<dbReference type="CDD" id="cd00093">
    <property type="entry name" value="HTH_XRE"/>
    <property type="match status" value="1"/>
</dbReference>
<keyword evidence="3" id="KW-1185">Reference proteome</keyword>